<dbReference type="InterPro" id="IPR001584">
    <property type="entry name" value="Integrase_cat-core"/>
</dbReference>
<dbReference type="InterPro" id="IPR057670">
    <property type="entry name" value="SH3_retrovirus"/>
</dbReference>
<dbReference type="PROSITE" id="PS50994">
    <property type="entry name" value="INTEGRASE"/>
    <property type="match status" value="1"/>
</dbReference>
<comment type="caution">
    <text evidence="5">The sequence shown here is derived from an EMBL/GenBank/DDBJ whole genome shotgun (WGS) entry which is preliminary data.</text>
</comment>
<dbReference type="CDD" id="cd09272">
    <property type="entry name" value="RNase_HI_RT_Ty1"/>
    <property type="match status" value="1"/>
</dbReference>
<dbReference type="GO" id="GO:0003676">
    <property type="term" value="F:nucleic acid binding"/>
    <property type="evidence" value="ECO:0007669"/>
    <property type="project" value="InterPro"/>
</dbReference>
<feature type="compositionally biased region" description="Polar residues" evidence="3">
    <location>
        <begin position="562"/>
        <end position="578"/>
    </location>
</feature>
<dbReference type="Pfam" id="PF07727">
    <property type="entry name" value="RVT_2"/>
    <property type="match status" value="1"/>
</dbReference>
<evidence type="ECO:0000256" key="2">
    <source>
        <dbReference type="SAM" id="Coils"/>
    </source>
</evidence>
<dbReference type="Pfam" id="PF25597">
    <property type="entry name" value="SH3_retrovirus"/>
    <property type="match status" value="1"/>
</dbReference>
<feature type="region of interest" description="Disordered" evidence="3">
    <location>
        <begin position="1014"/>
        <end position="1046"/>
    </location>
</feature>
<feature type="domain" description="Integrase catalytic" evidence="4">
    <location>
        <begin position="845"/>
        <end position="1030"/>
    </location>
</feature>
<dbReference type="InterPro" id="IPR012337">
    <property type="entry name" value="RNaseH-like_sf"/>
</dbReference>
<dbReference type="EMBL" id="BKCJ010011019">
    <property type="protein sequence ID" value="GEU94192.1"/>
    <property type="molecule type" value="Genomic_DNA"/>
</dbReference>
<feature type="compositionally biased region" description="Low complexity" evidence="3">
    <location>
        <begin position="1731"/>
        <end position="1741"/>
    </location>
</feature>
<feature type="region of interest" description="Disordered" evidence="3">
    <location>
        <begin position="1089"/>
        <end position="1126"/>
    </location>
</feature>
<dbReference type="PANTHER" id="PTHR11439:SF483">
    <property type="entry name" value="PEPTIDE SYNTHASE GLIP-LIKE, PUTATIVE (AFU_ORTHOLOGUE AFUA_3G12920)-RELATED"/>
    <property type="match status" value="1"/>
</dbReference>
<feature type="region of interest" description="Disordered" evidence="3">
    <location>
        <begin position="1714"/>
        <end position="1874"/>
    </location>
</feature>
<evidence type="ECO:0000256" key="1">
    <source>
        <dbReference type="ARBA" id="ARBA00022750"/>
    </source>
</evidence>
<dbReference type="Pfam" id="PF00665">
    <property type="entry name" value="rve"/>
    <property type="match status" value="1"/>
</dbReference>
<accession>A0A6L2PB23</accession>
<dbReference type="PANTHER" id="PTHR11439">
    <property type="entry name" value="GAG-POL-RELATED RETROTRANSPOSON"/>
    <property type="match status" value="1"/>
</dbReference>
<dbReference type="InterPro" id="IPR043502">
    <property type="entry name" value="DNA/RNA_pol_sf"/>
</dbReference>
<dbReference type="InterPro" id="IPR036397">
    <property type="entry name" value="RNaseH_sf"/>
</dbReference>
<keyword evidence="1" id="KW-0064">Aspartyl protease</keyword>
<keyword evidence="1" id="KW-0378">Hydrolase</keyword>
<proteinExistence type="predicted"/>
<dbReference type="GO" id="GO:0015074">
    <property type="term" value="P:DNA integration"/>
    <property type="evidence" value="ECO:0007669"/>
    <property type="project" value="InterPro"/>
</dbReference>
<evidence type="ECO:0000256" key="3">
    <source>
        <dbReference type="SAM" id="MobiDB-lite"/>
    </source>
</evidence>
<dbReference type="GO" id="GO:0004190">
    <property type="term" value="F:aspartic-type endopeptidase activity"/>
    <property type="evidence" value="ECO:0007669"/>
    <property type="project" value="UniProtKB-KW"/>
</dbReference>
<keyword evidence="1" id="KW-0645">Protease</keyword>
<dbReference type="Pfam" id="PF14223">
    <property type="entry name" value="Retrotran_gag_2"/>
    <property type="match status" value="1"/>
</dbReference>
<dbReference type="Gene3D" id="3.30.420.10">
    <property type="entry name" value="Ribonuclease H-like superfamily/Ribonuclease H"/>
    <property type="match status" value="1"/>
</dbReference>
<feature type="region of interest" description="Disordered" evidence="3">
    <location>
        <begin position="562"/>
        <end position="596"/>
    </location>
</feature>
<dbReference type="InterPro" id="IPR016024">
    <property type="entry name" value="ARM-type_fold"/>
</dbReference>
<gene>
    <name evidence="5" type="ORF">Tci_066170</name>
</gene>
<evidence type="ECO:0000313" key="5">
    <source>
        <dbReference type="EMBL" id="GEU94192.1"/>
    </source>
</evidence>
<feature type="compositionally biased region" description="Acidic residues" evidence="3">
    <location>
        <begin position="1780"/>
        <end position="1819"/>
    </location>
</feature>
<evidence type="ECO:0000259" key="4">
    <source>
        <dbReference type="PROSITE" id="PS50994"/>
    </source>
</evidence>
<feature type="coiled-coil region" evidence="2">
    <location>
        <begin position="359"/>
        <end position="415"/>
    </location>
</feature>
<reference evidence="5" key="1">
    <citation type="journal article" date="2019" name="Sci. Rep.">
        <title>Draft genome of Tanacetum cinerariifolium, the natural source of mosquito coil.</title>
        <authorList>
            <person name="Yamashiro T."/>
            <person name="Shiraishi A."/>
            <person name="Satake H."/>
            <person name="Nakayama K."/>
        </authorList>
    </citation>
    <scope>NUCLEOTIDE SEQUENCE</scope>
</reference>
<protein>
    <submittedName>
        <fullName evidence="5">Integrase, catalytic region, zinc finger, CCHC-type, peptidase aspartic, catalytic</fullName>
    </submittedName>
</protein>
<name>A0A6L2PB23_TANCI</name>
<dbReference type="Pfam" id="PF13976">
    <property type="entry name" value="gag_pre-integrs"/>
    <property type="match status" value="1"/>
</dbReference>
<dbReference type="InterPro" id="IPR013103">
    <property type="entry name" value="RVT_2"/>
</dbReference>
<dbReference type="InterPro" id="IPR054722">
    <property type="entry name" value="PolX-like_BBD"/>
</dbReference>
<keyword evidence="2" id="KW-0175">Coiled coil</keyword>
<dbReference type="SUPFAM" id="SSF56672">
    <property type="entry name" value="DNA/RNA polymerases"/>
    <property type="match status" value="1"/>
</dbReference>
<dbReference type="InterPro" id="IPR025724">
    <property type="entry name" value="GAG-pre-integrase_dom"/>
</dbReference>
<dbReference type="SUPFAM" id="SSF48371">
    <property type="entry name" value="ARM repeat"/>
    <property type="match status" value="1"/>
</dbReference>
<feature type="compositionally biased region" description="Polar residues" evidence="3">
    <location>
        <begin position="1092"/>
        <end position="1116"/>
    </location>
</feature>
<dbReference type="SUPFAM" id="SSF53098">
    <property type="entry name" value="Ribonuclease H-like"/>
    <property type="match status" value="1"/>
</dbReference>
<feature type="compositionally biased region" description="Polar residues" evidence="3">
    <location>
        <begin position="1028"/>
        <end position="1042"/>
    </location>
</feature>
<dbReference type="Pfam" id="PF22936">
    <property type="entry name" value="Pol_BBD"/>
    <property type="match status" value="1"/>
</dbReference>
<organism evidence="5">
    <name type="scientific">Tanacetum cinerariifolium</name>
    <name type="common">Dalmatian daisy</name>
    <name type="synonym">Chrysanthemum cinerariifolium</name>
    <dbReference type="NCBI Taxonomy" id="118510"/>
    <lineage>
        <taxon>Eukaryota</taxon>
        <taxon>Viridiplantae</taxon>
        <taxon>Streptophyta</taxon>
        <taxon>Embryophyta</taxon>
        <taxon>Tracheophyta</taxon>
        <taxon>Spermatophyta</taxon>
        <taxon>Magnoliopsida</taxon>
        <taxon>eudicotyledons</taxon>
        <taxon>Gunneridae</taxon>
        <taxon>Pentapetalae</taxon>
        <taxon>asterids</taxon>
        <taxon>campanulids</taxon>
        <taxon>Asterales</taxon>
        <taxon>Asteraceae</taxon>
        <taxon>Asteroideae</taxon>
        <taxon>Anthemideae</taxon>
        <taxon>Anthemidinae</taxon>
        <taxon>Tanacetum</taxon>
    </lineage>
</organism>
<feature type="compositionally biased region" description="Basic and acidic residues" evidence="3">
    <location>
        <begin position="1820"/>
        <end position="1837"/>
    </location>
</feature>
<sequence>MILESVENGPLFWPTIEENGVTRPTKYSELSAAKAIQADCDVKATNIILQGLPPEVYALVSNHKVEKELRERIQLLMQGTSLTKQERECKLYDKFDKFAYKKRESLIELYLRFSLLLNDMNIYNMKLEQFQVNTKFLNTLPPEWSKFVTDVKLVRDLHMTNVDQLYAYLGQHEFHVNEPKRKRDEAWFKDKMLLVQAQENKQILHDEELEFLADPRIAEAQTTQYVITNNAIYQANDLDAYESDCDEINFAKIALMANLSHYGSDNLVEVHNPDNVINQAVQAMLISKQSNIMNQSKTKITRDRNIILYSQYVSESQYPPIQNSNFPTQQDALILSMIEQLKTQVVNCTKINQDNKSVNETLTAELEIYNDQVRILKEGNNVDKVSDSCAQSMEIDNLKQTLLENLKEKESLKQMVTLLKNDFPKEESRNIDRELALEKQLEPKLYDGSVFQKTNAIVIRDSEETLMLEEESRFKMLQKQKDPMMSEKKVNTKPVDYAALNQLSQDFETRFVPQIELPTQIEVPKELPKVSMVNSSLKKLKYHLASFDVVVKERTTTTAITKGVNLPTSTSGSQPSGNTKKDRIQQTQSRAKKNKLEAYPRNVRTSLQNKKSVVNTKDIASVPNSNLNVNSNLQCAMCNGCLFSDNHDSCVLEFINSVNARVVQIILWYLDSGCSKHMTGDRSQLTNFVNEFLGTVKFGNDHVAKIMGYGDYKIGNVTISRVYFMEGLGHNLFFVGQFCDSDLEVAFHQHTCFIRNLEVADLMTGSQGNNLYTLSLRYIMASSPICLLSKASKTKSWLWHRRLSHLNFGAINHLARQGLVRGLPKLKFEKDHLCSACAMGKSRKKSHKPKSKDTNQEKLYLLHMDLCGPMRVESVNVKKYILVIVDDYSPLTWVKCLRSKDEALDFIIKFLKMIQVRLKVPVRHIQTDNGTEFVNQTLRKYYEHVGISHETSVARSSQQNGVVKRRKLQPNVDIGIFIGYAPTKKAFWIYNRRTRRIVETIHVDFDELMAMASEQSSSGPTPHEMTPATISSGLVPKPTSSKPFVPPSRNEWDLLFQPLFDELLTPSPSVDPPAPEVIAPIDEVVSPELVESTGSPSSTTVDQDAPSLSKSQTTPETQPPVIPNNVEKGNHDIEVAHMGNDPLFGMPIPEVASGQSSSMTYKDALTQSCWIEEMQEELNKFEHLEVWELVPRPDKVMVITLKWIYKVKLDELGEAIRIFLTYAAHKNMVVYQMDVKTAFLNGNLREEVYDSQPDGFVDPDNPTHVYKLKKALYGLKQAPRACPRGIFINQLKYALESLKTGFESCDPVDTPMVEKSKLDEGKEGKVVDPLHYRGIIGTLLYLTASRPDLQFAICMCARYQARHTEKHLHTVKMIFRYLRGTVNRGLWYLKDSSIVLIAFADADHAGCQDTRHSTSGSLQFLGDRLISWSSKRQKSAAISSTKAEYIALSGCCAQILWMRSQLTDYGLGFNKISILRIGKRNFRLRSDITSKESNLQLVYDVLRLTPFYKAFLVTADVPEIYMQEFWATATVHHHSIRFKMDNKKRIVNLKYFREMLHICSRLPGQTFDELPFKEEIMAFLRFLRHSGEIRKLTYVNINKLHQRWRSFTAVINKFLNFIYQVEHKDAKKSNKMYYPMFTKVIIHYFMTKDPSILRRIKVNWNYVKDDQMFTMIKLVLRHQNTQQFGVMLPVELTNEDIIISEAYKEYYAVASRAAPPKTKPSVRKTKSSFDTTITPPTTAGTRLSTSAKGKQPAKSSKAKGVPDVPTDESDEEISWKSSDKDDDDDDDERSDDQDDNNDDQDDDDQDDNDDDQDTDNDGDDFVHPKLSIHKEEAKVEESFDPIIQTPENSDDKGIDDANLGLNVGSKEGQDAEDDDEELYRDVNINLEGRDVQMTDVHTTQEFKDTHVTLTPVNRDGQQQSSSVSSQFVTSMLNPSPDAGIDSLFETTPRVDVQAWTTVAPLTLIAPTLPPLTIPTISQVPQAPTPPTTDPIKVAVQIQSDILQDEAQAENEEFLNNLDENIQKIIKEQVKEQVKQRNLYKALVDAHESDKIILDTYRDKVTLKIRRDDADKNEEPSTGSDRRLSNGILQASGLDHGVESYQKKLNLTKPDTYHSDLKRKEAYTAYSNPRGFIYQNKDKQNRLMRIDELHKFSDGMLNDV</sequence>